<keyword evidence="3" id="KW-0479">Metal-binding</keyword>
<dbReference type="PROSITE" id="PS00550">
    <property type="entry name" value="HEMERYTHRINS"/>
    <property type="match status" value="1"/>
</dbReference>
<name>A0A5D3WQ09_9BACT</name>
<evidence type="ECO:0000256" key="4">
    <source>
        <dbReference type="ARBA" id="ARBA00023004"/>
    </source>
</evidence>
<evidence type="ECO:0000259" key="5">
    <source>
        <dbReference type="Pfam" id="PF01814"/>
    </source>
</evidence>
<protein>
    <submittedName>
        <fullName evidence="6">Hemerythrin</fullName>
    </submittedName>
</protein>
<dbReference type="InterPro" id="IPR012312">
    <property type="entry name" value="Hemerythrin-like"/>
</dbReference>
<dbReference type="InterPro" id="IPR016131">
    <property type="entry name" value="Haemerythrin_Fe_BS"/>
</dbReference>
<dbReference type="NCBIfam" id="NF033749">
    <property type="entry name" value="bact_hemeryth"/>
    <property type="match status" value="1"/>
</dbReference>
<dbReference type="AlphaFoldDB" id="A0A5D3WQ09"/>
<dbReference type="NCBIfam" id="TIGR02481">
    <property type="entry name" value="hemeryth_dom"/>
    <property type="match status" value="1"/>
</dbReference>
<evidence type="ECO:0000256" key="3">
    <source>
        <dbReference type="ARBA" id="ARBA00022723"/>
    </source>
</evidence>
<keyword evidence="2" id="KW-0561">Oxygen transport</keyword>
<evidence type="ECO:0000313" key="6">
    <source>
        <dbReference type="EMBL" id="TYO99889.1"/>
    </source>
</evidence>
<keyword evidence="7" id="KW-1185">Reference proteome</keyword>
<dbReference type="InterPro" id="IPR035938">
    <property type="entry name" value="Hemerythrin-like_sf"/>
</dbReference>
<dbReference type="Proteomes" id="UP000324159">
    <property type="component" value="Unassembled WGS sequence"/>
</dbReference>
<evidence type="ECO:0000256" key="1">
    <source>
        <dbReference type="ARBA" id="ARBA00010587"/>
    </source>
</evidence>
<comment type="caution">
    <text evidence="6">The sequence shown here is derived from an EMBL/GenBank/DDBJ whole genome shotgun (WGS) entry which is preliminary data.</text>
</comment>
<dbReference type="PANTHER" id="PTHR37164:SF1">
    <property type="entry name" value="BACTERIOHEMERYTHRIN"/>
    <property type="match status" value="1"/>
</dbReference>
<proteinExistence type="inferred from homology"/>
<dbReference type="GO" id="GO:0005344">
    <property type="term" value="F:oxygen carrier activity"/>
    <property type="evidence" value="ECO:0007669"/>
    <property type="project" value="UniProtKB-KW"/>
</dbReference>
<dbReference type="PANTHER" id="PTHR37164">
    <property type="entry name" value="BACTERIOHEMERYTHRIN"/>
    <property type="match status" value="1"/>
</dbReference>
<evidence type="ECO:0000313" key="7">
    <source>
        <dbReference type="Proteomes" id="UP000324159"/>
    </source>
</evidence>
<dbReference type="Gene3D" id="1.20.120.50">
    <property type="entry name" value="Hemerythrin-like"/>
    <property type="match status" value="1"/>
</dbReference>
<dbReference type="GO" id="GO:0046872">
    <property type="term" value="F:metal ion binding"/>
    <property type="evidence" value="ECO:0007669"/>
    <property type="project" value="UniProtKB-KW"/>
</dbReference>
<keyword evidence="2" id="KW-0813">Transport</keyword>
<dbReference type="RefSeq" id="WP_187426558.1">
    <property type="nucleotide sequence ID" value="NZ_VNIB01000001.1"/>
</dbReference>
<dbReference type="SUPFAM" id="SSF47188">
    <property type="entry name" value="Hemerythrin-like"/>
    <property type="match status" value="1"/>
</dbReference>
<accession>A0A5D3WQ09</accession>
<reference evidence="6 7" key="1">
    <citation type="submission" date="2019-07" db="EMBL/GenBank/DDBJ databases">
        <title>Genomic Encyclopedia of Type Strains, Phase IV (KMG-IV): sequencing the most valuable type-strain genomes for metagenomic binning, comparative biology and taxonomic classification.</title>
        <authorList>
            <person name="Goeker M."/>
        </authorList>
    </citation>
    <scope>NUCLEOTIDE SEQUENCE [LARGE SCALE GENOMIC DNA]</scope>
    <source>
        <strain evidence="6 7">SS015</strain>
    </source>
</reference>
<comment type="similarity">
    <text evidence="1">Belongs to the hemerythrin family.</text>
</comment>
<dbReference type="CDD" id="cd12107">
    <property type="entry name" value="Hemerythrin"/>
    <property type="match status" value="1"/>
</dbReference>
<keyword evidence="4" id="KW-0408">Iron</keyword>
<organism evidence="6 7">
    <name type="scientific">Geothermobacter ehrlichii</name>
    <dbReference type="NCBI Taxonomy" id="213224"/>
    <lineage>
        <taxon>Bacteria</taxon>
        <taxon>Pseudomonadati</taxon>
        <taxon>Thermodesulfobacteriota</taxon>
        <taxon>Desulfuromonadia</taxon>
        <taxon>Desulfuromonadales</taxon>
        <taxon>Geothermobacteraceae</taxon>
        <taxon>Geothermobacter</taxon>
    </lineage>
</organism>
<dbReference type="EMBL" id="VNIB01000001">
    <property type="protein sequence ID" value="TYO99889.1"/>
    <property type="molecule type" value="Genomic_DNA"/>
</dbReference>
<evidence type="ECO:0000256" key="2">
    <source>
        <dbReference type="ARBA" id="ARBA00022621"/>
    </source>
</evidence>
<dbReference type="Pfam" id="PF01814">
    <property type="entry name" value="Hemerythrin"/>
    <property type="match status" value="1"/>
</dbReference>
<sequence length="133" mass="15860">MGLQWDTTLAVGHEMIDEQHRELFARFNAFLEACNQRHGKSRLEELFRFLDTYVVEHFRAEEELMQATAYPEADEHLSQHRHFIDRVRELRDELDRDGPTLPVIIQTNKALLYWLTSHIRQVDTALARWLEKS</sequence>
<gene>
    <name evidence="6" type="ORF">EDC39_10149</name>
</gene>
<dbReference type="InterPro" id="IPR050669">
    <property type="entry name" value="Hemerythrin"/>
</dbReference>
<dbReference type="InterPro" id="IPR012827">
    <property type="entry name" value="Hemerythrin_metal-bd"/>
</dbReference>
<feature type="domain" description="Hemerythrin-like" evidence="5">
    <location>
        <begin position="12"/>
        <end position="129"/>
    </location>
</feature>